<evidence type="ECO:0000256" key="1">
    <source>
        <dbReference type="SAM" id="Phobius"/>
    </source>
</evidence>
<evidence type="ECO:0000313" key="3">
    <source>
        <dbReference type="Proteomes" id="UP000277424"/>
    </source>
</evidence>
<keyword evidence="1" id="KW-0472">Membrane</keyword>
<organism evidence="2 3">
    <name type="scientific">Oceanibaculum indicum</name>
    <dbReference type="NCBI Taxonomy" id="526216"/>
    <lineage>
        <taxon>Bacteria</taxon>
        <taxon>Pseudomonadati</taxon>
        <taxon>Pseudomonadota</taxon>
        <taxon>Alphaproteobacteria</taxon>
        <taxon>Rhodospirillales</taxon>
        <taxon>Oceanibaculaceae</taxon>
        <taxon>Oceanibaculum</taxon>
    </lineage>
</organism>
<sequence length="47" mass="4968">MEGLSIGDVVGGVQVAVLLGIFYRLGAVRGEIEGVKHRVQKLEGVMS</sequence>
<protein>
    <submittedName>
        <fullName evidence="2">Uncharacterized protein</fullName>
    </submittedName>
</protein>
<reference evidence="2 3" key="1">
    <citation type="submission" date="2018-10" db="EMBL/GenBank/DDBJ databases">
        <title>Comparative analysis of microorganisms from saline springs in Andes Mountain Range, Colombia.</title>
        <authorList>
            <person name="Rubin E."/>
        </authorList>
    </citation>
    <scope>NUCLEOTIDE SEQUENCE [LARGE SCALE GENOMIC DNA]</scope>
    <source>
        <strain evidence="2 3">USBA 36</strain>
    </source>
</reference>
<gene>
    <name evidence="2" type="ORF">BCL74_0887</name>
</gene>
<dbReference type="Proteomes" id="UP000277424">
    <property type="component" value="Unassembled WGS sequence"/>
</dbReference>
<dbReference type="EMBL" id="RBIG01000001">
    <property type="protein sequence ID" value="RKQ73114.1"/>
    <property type="molecule type" value="Genomic_DNA"/>
</dbReference>
<keyword evidence="1" id="KW-1133">Transmembrane helix</keyword>
<proteinExistence type="predicted"/>
<keyword evidence="1" id="KW-0812">Transmembrane</keyword>
<accession>A0A420WQ01</accession>
<name>A0A420WQ01_9PROT</name>
<evidence type="ECO:0000313" key="2">
    <source>
        <dbReference type="EMBL" id="RKQ73114.1"/>
    </source>
</evidence>
<feature type="transmembrane region" description="Helical" evidence="1">
    <location>
        <begin position="6"/>
        <end position="26"/>
    </location>
</feature>
<dbReference type="AlphaFoldDB" id="A0A420WQ01"/>
<comment type="caution">
    <text evidence="2">The sequence shown here is derived from an EMBL/GenBank/DDBJ whole genome shotgun (WGS) entry which is preliminary data.</text>
</comment>